<evidence type="ECO:0000256" key="8">
    <source>
        <dbReference type="ARBA" id="ARBA00022989"/>
    </source>
</evidence>
<dbReference type="EMBL" id="CP034235">
    <property type="protein sequence ID" value="QGR00321.1"/>
    <property type="molecule type" value="Genomic_DNA"/>
</dbReference>
<feature type="transmembrane region" description="Helical" evidence="10">
    <location>
        <begin position="179"/>
        <end position="197"/>
    </location>
</feature>
<dbReference type="Gene3D" id="1.20.1560.10">
    <property type="entry name" value="ABC transporter type 1, transmembrane domain"/>
    <property type="match status" value="1"/>
</dbReference>
<dbReference type="PANTHER" id="PTHR43394:SF1">
    <property type="entry name" value="ATP-BINDING CASSETTE SUB-FAMILY B MEMBER 10, MITOCHONDRIAL"/>
    <property type="match status" value="1"/>
</dbReference>
<feature type="domain" description="ABC transmembrane type-1" evidence="12">
    <location>
        <begin position="25"/>
        <end position="322"/>
    </location>
</feature>
<evidence type="ECO:0000259" key="12">
    <source>
        <dbReference type="PROSITE" id="PS50929"/>
    </source>
</evidence>
<dbReference type="CDD" id="cd07346">
    <property type="entry name" value="ABC_6TM_exporters"/>
    <property type="match status" value="1"/>
</dbReference>
<evidence type="ECO:0000256" key="1">
    <source>
        <dbReference type="ARBA" id="ARBA00004651"/>
    </source>
</evidence>
<dbReference type="SUPFAM" id="SSF52540">
    <property type="entry name" value="P-loop containing nucleoside triphosphate hydrolases"/>
    <property type="match status" value="1"/>
</dbReference>
<dbReference type="GO" id="GO:0016887">
    <property type="term" value="F:ATP hydrolysis activity"/>
    <property type="evidence" value="ECO:0007669"/>
    <property type="project" value="InterPro"/>
</dbReference>
<dbReference type="OrthoDB" id="9806127at2"/>
<keyword evidence="2" id="KW-0813">Transport</keyword>
<feature type="transmembrane region" description="Helical" evidence="10">
    <location>
        <begin position="263"/>
        <end position="286"/>
    </location>
</feature>
<dbReference type="InterPro" id="IPR039421">
    <property type="entry name" value="Type_1_exporter"/>
</dbReference>
<organism evidence="13 14">
    <name type="scientific">Paenibacillus psychroresistens</name>
    <dbReference type="NCBI Taxonomy" id="1778678"/>
    <lineage>
        <taxon>Bacteria</taxon>
        <taxon>Bacillati</taxon>
        <taxon>Bacillota</taxon>
        <taxon>Bacilli</taxon>
        <taxon>Bacillales</taxon>
        <taxon>Paenibacillaceae</taxon>
        <taxon>Paenibacillus</taxon>
    </lineage>
</organism>
<dbReference type="AlphaFoldDB" id="A0A6B8RUR7"/>
<feature type="transmembrane region" description="Helical" evidence="10">
    <location>
        <begin position="76"/>
        <end position="100"/>
    </location>
</feature>
<accession>A0A6B8RUR7</accession>
<keyword evidence="8 10" id="KW-1133">Transmembrane helix</keyword>
<dbReference type="KEGG" id="ppsc:EHS13_30575"/>
<dbReference type="Pfam" id="PF00005">
    <property type="entry name" value="ABC_tran"/>
    <property type="match status" value="1"/>
</dbReference>
<evidence type="ECO:0000256" key="7">
    <source>
        <dbReference type="ARBA" id="ARBA00022840"/>
    </source>
</evidence>
<keyword evidence="5" id="KW-0547">Nucleotide-binding</keyword>
<dbReference type="PROSITE" id="PS00211">
    <property type="entry name" value="ABC_TRANSPORTER_1"/>
    <property type="match status" value="1"/>
</dbReference>
<keyword evidence="6" id="KW-0645">Protease</keyword>
<evidence type="ECO:0000256" key="2">
    <source>
        <dbReference type="ARBA" id="ARBA00022448"/>
    </source>
</evidence>
<keyword evidence="9 10" id="KW-0472">Membrane</keyword>
<evidence type="ECO:0000256" key="9">
    <source>
        <dbReference type="ARBA" id="ARBA00023136"/>
    </source>
</evidence>
<evidence type="ECO:0000259" key="11">
    <source>
        <dbReference type="PROSITE" id="PS50893"/>
    </source>
</evidence>
<gene>
    <name evidence="13" type="ORF">EHS13_30575</name>
</gene>
<dbReference type="InterPro" id="IPR003593">
    <property type="entry name" value="AAA+_ATPase"/>
</dbReference>
<dbReference type="InterPro" id="IPR003439">
    <property type="entry name" value="ABC_transporter-like_ATP-bd"/>
</dbReference>
<dbReference type="GO" id="GO:0015421">
    <property type="term" value="F:ABC-type oligopeptide transporter activity"/>
    <property type="evidence" value="ECO:0007669"/>
    <property type="project" value="TreeGrafter"/>
</dbReference>
<dbReference type="GO" id="GO:0005524">
    <property type="term" value="F:ATP binding"/>
    <property type="evidence" value="ECO:0007669"/>
    <property type="project" value="UniProtKB-KW"/>
</dbReference>
<sequence>MKIPIQQYWILLKVYFRPQWPMVSLLALLLLMSIGLQLLNPQILRHFIDLAVASSKGNEQALNDAAKSSYSIATELFITALLFTGAAVLNQFLTLLAQYVGENVGWKATNELRGDLAEHCLRLDLSFHKEHTSGEMVERIDGDVNSLSNFFSSFVIALMSNMVLLLGVLIVLFQVDWRIGLGMTLFVIFALLIMKQIRTIAAPFWVKVSIARAEFYGFVGEHLAGTEDTRSNGAVSHVMRRFYELLRNWLPVSRKAGLAGYSMWMSSVFVFALGNALIIILGGYLWTRGSLTIGTLYMIFYYTELLNRPIENIRTQLEDLQRADSSIIRTQELFQTISKLKDAGATESVSALVQLNSRSAAAFNVDFNNVSFGYTAEDRVLEQLSFHLPEGKVLGLLGRTGSGKSTLARLLLRFYDPDSGSISFGDVPIHTLSLRELRRQVGIVTQDVQLFHASVRDNVTLYDPEIQDARIIEVLGDLGLTSWFNSLPNGLETKLAAGGGGLSAGEAQLLAFVRVFLNNPKLIILDEASSRLDPATEQLIEQAVNKLLQGRTAIIIAHHLTTIQRADQILILDQGKVLEYGERLHLLNDPSSRFNRLLQTGIEEVMT</sequence>
<protein>
    <submittedName>
        <fullName evidence="13">ABC transporter ATP-binding protein</fullName>
    </submittedName>
</protein>
<dbReference type="InterPro" id="IPR011527">
    <property type="entry name" value="ABC1_TM_dom"/>
</dbReference>
<dbReference type="GO" id="GO:0005886">
    <property type="term" value="C:plasma membrane"/>
    <property type="evidence" value="ECO:0007669"/>
    <property type="project" value="UniProtKB-SubCell"/>
</dbReference>
<name>A0A6B8RUR7_9BACL</name>
<feature type="transmembrane region" description="Helical" evidence="10">
    <location>
        <begin position="150"/>
        <end position="172"/>
    </location>
</feature>
<dbReference type="SUPFAM" id="SSF90123">
    <property type="entry name" value="ABC transporter transmembrane region"/>
    <property type="match status" value="1"/>
</dbReference>
<keyword evidence="7 13" id="KW-0067">ATP-binding</keyword>
<dbReference type="PANTHER" id="PTHR43394">
    <property type="entry name" value="ATP-DEPENDENT PERMEASE MDL1, MITOCHONDRIAL"/>
    <property type="match status" value="1"/>
</dbReference>
<dbReference type="GO" id="GO:0008234">
    <property type="term" value="F:cysteine-type peptidase activity"/>
    <property type="evidence" value="ECO:0007669"/>
    <property type="project" value="UniProtKB-KW"/>
</dbReference>
<dbReference type="Pfam" id="PF00664">
    <property type="entry name" value="ABC_membrane"/>
    <property type="match status" value="1"/>
</dbReference>
<dbReference type="InterPro" id="IPR036640">
    <property type="entry name" value="ABC1_TM_sf"/>
</dbReference>
<dbReference type="Gene3D" id="3.40.50.300">
    <property type="entry name" value="P-loop containing nucleotide triphosphate hydrolases"/>
    <property type="match status" value="1"/>
</dbReference>
<dbReference type="InterPro" id="IPR027417">
    <property type="entry name" value="P-loop_NTPase"/>
</dbReference>
<dbReference type="Proteomes" id="UP000426246">
    <property type="component" value="Chromosome"/>
</dbReference>
<keyword evidence="3" id="KW-1003">Cell membrane</keyword>
<dbReference type="FunFam" id="3.40.50.300:FF:000299">
    <property type="entry name" value="ABC transporter ATP-binding protein/permease"/>
    <property type="match status" value="1"/>
</dbReference>
<dbReference type="PROSITE" id="PS50893">
    <property type="entry name" value="ABC_TRANSPORTER_2"/>
    <property type="match status" value="1"/>
</dbReference>
<feature type="transmembrane region" description="Helical" evidence="10">
    <location>
        <begin position="20"/>
        <end position="39"/>
    </location>
</feature>
<keyword evidence="6" id="KW-0788">Thiol protease</keyword>
<evidence type="ECO:0000256" key="5">
    <source>
        <dbReference type="ARBA" id="ARBA00022741"/>
    </source>
</evidence>
<keyword evidence="14" id="KW-1185">Reference proteome</keyword>
<evidence type="ECO:0000256" key="4">
    <source>
        <dbReference type="ARBA" id="ARBA00022692"/>
    </source>
</evidence>
<proteinExistence type="predicted"/>
<keyword evidence="6" id="KW-0378">Hydrolase</keyword>
<evidence type="ECO:0000313" key="13">
    <source>
        <dbReference type="EMBL" id="QGR00321.1"/>
    </source>
</evidence>
<feature type="domain" description="ABC transporter" evidence="11">
    <location>
        <begin position="365"/>
        <end position="599"/>
    </location>
</feature>
<comment type="subcellular location">
    <subcellularLocation>
        <location evidence="1">Cell membrane</location>
        <topology evidence="1">Multi-pass membrane protein</topology>
    </subcellularLocation>
</comment>
<dbReference type="SMART" id="SM00382">
    <property type="entry name" value="AAA"/>
    <property type="match status" value="1"/>
</dbReference>
<evidence type="ECO:0000313" key="14">
    <source>
        <dbReference type="Proteomes" id="UP000426246"/>
    </source>
</evidence>
<reference evidence="14" key="1">
    <citation type="submission" date="2018-11" db="EMBL/GenBank/DDBJ databases">
        <title>Complete genome sequence of Paenibacillus sp. ML311-T8.</title>
        <authorList>
            <person name="Nam Y.-D."/>
            <person name="Kang J."/>
            <person name="Chung W.-H."/>
            <person name="Park Y.S."/>
        </authorList>
    </citation>
    <scope>NUCLEOTIDE SEQUENCE [LARGE SCALE GENOMIC DNA]</scope>
    <source>
        <strain evidence="14">ML311-T8</strain>
    </source>
</reference>
<dbReference type="InterPro" id="IPR017871">
    <property type="entry name" value="ABC_transporter-like_CS"/>
</dbReference>
<dbReference type="PROSITE" id="PS50929">
    <property type="entry name" value="ABC_TM1F"/>
    <property type="match status" value="1"/>
</dbReference>
<evidence type="ECO:0000256" key="10">
    <source>
        <dbReference type="SAM" id="Phobius"/>
    </source>
</evidence>
<evidence type="ECO:0000256" key="3">
    <source>
        <dbReference type="ARBA" id="ARBA00022475"/>
    </source>
</evidence>
<keyword evidence="4 10" id="KW-0812">Transmembrane</keyword>
<evidence type="ECO:0000256" key="6">
    <source>
        <dbReference type="ARBA" id="ARBA00022807"/>
    </source>
</evidence>